<organism evidence="1 2">
    <name type="scientific">Autumnicola lenta</name>
    <dbReference type="NCBI Taxonomy" id="3075593"/>
    <lineage>
        <taxon>Bacteria</taxon>
        <taxon>Pseudomonadati</taxon>
        <taxon>Bacteroidota</taxon>
        <taxon>Flavobacteriia</taxon>
        <taxon>Flavobacteriales</taxon>
        <taxon>Flavobacteriaceae</taxon>
        <taxon>Autumnicola</taxon>
    </lineage>
</organism>
<dbReference type="EMBL" id="JAVRHO010000003">
    <property type="protein sequence ID" value="MDT0645701.1"/>
    <property type="molecule type" value="Genomic_DNA"/>
</dbReference>
<dbReference type="RefSeq" id="WP_311493886.1">
    <property type="nucleotide sequence ID" value="NZ_JAVRHO010000003.1"/>
</dbReference>
<name>A0ABU3CHD4_9FLAO</name>
<accession>A0ABU3CHD4</accession>
<evidence type="ECO:0008006" key="3">
    <source>
        <dbReference type="Google" id="ProtNLM"/>
    </source>
</evidence>
<evidence type="ECO:0000313" key="2">
    <source>
        <dbReference type="Proteomes" id="UP001245285"/>
    </source>
</evidence>
<keyword evidence="2" id="KW-1185">Reference proteome</keyword>
<evidence type="ECO:0000313" key="1">
    <source>
        <dbReference type="EMBL" id="MDT0645701.1"/>
    </source>
</evidence>
<proteinExistence type="predicted"/>
<gene>
    <name evidence="1" type="ORF">RM545_03275</name>
</gene>
<reference evidence="1 2" key="1">
    <citation type="submission" date="2023-09" db="EMBL/GenBank/DDBJ databases">
        <authorList>
            <person name="Rey-Velasco X."/>
        </authorList>
    </citation>
    <scope>NUCLEOTIDE SEQUENCE [LARGE SCALE GENOMIC DNA]</scope>
    <source>
        <strain evidence="1 2">F260</strain>
    </source>
</reference>
<protein>
    <recommendedName>
        <fullName evidence="3">Lipoprotein</fullName>
    </recommendedName>
</protein>
<sequence>MKVLTTITAGVLFFFISTCSNTTGDGSALLQATGVVQASGITSYQYGTHTLASEEKSYALKSTNIDLSKYEGETVKISAEKIEGYPIENGPEYLNVQKIERNK</sequence>
<dbReference type="Proteomes" id="UP001245285">
    <property type="component" value="Unassembled WGS sequence"/>
</dbReference>
<comment type="caution">
    <text evidence="1">The sequence shown here is derived from an EMBL/GenBank/DDBJ whole genome shotgun (WGS) entry which is preliminary data.</text>
</comment>